<dbReference type="AlphaFoldDB" id="A0A9D4QKH0"/>
<accession>A0A9D4QKH0</accession>
<proteinExistence type="predicted"/>
<reference evidence="1" key="2">
    <citation type="submission" date="2020-11" db="EMBL/GenBank/DDBJ databases">
        <authorList>
            <person name="McCartney M.A."/>
            <person name="Auch B."/>
            <person name="Kono T."/>
            <person name="Mallez S."/>
            <person name="Becker A."/>
            <person name="Gohl D.M."/>
            <person name="Silverstein K.A.T."/>
            <person name="Koren S."/>
            <person name="Bechman K.B."/>
            <person name="Herman A."/>
            <person name="Abrahante J.E."/>
            <person name="Garbe J."/>
        </authorList>
    </citation>
    <scope>NUCLEOTIDE SEQUENCE</scope>
    <source>
        <strain evidence="1">Duluth1</strain>
        <tissue evidence="1">Whole animal</tissue>
    </source>
</reference>
<evidence type="ECO:0000313" key="1">
    <source>
        <dbReference type="EMBL" id="KAH3834688.1"/>
    </source>
</evidence>
<keyword evidence="2" id="KW-1185">Reference proteome</keyword>
<protein>
    <submittedName>
        <fullName evidence="1">Uncharacterized protein</fullName>
    </submittedName>
</protein>
<gene>
    <name evidence="1" type="ORF">DPMN_108021</name>
</gene>
<dbReference type="EMBL" id="JAIWYP010000004">
    <property type="protein sequence ID" value="KAH3834688.1"/>
    <property type="molecule type" value="Genomic_DNA"/>
</dbReference>
<reference evidence="1" key="1">
    <citation type="journal article" date="2019" name="bioRxiv">
        <title>The Genome of the Zebra Mussel, Dreissena polymorpha: A Resource for Invasive Species Research.</title>
        <authorList>
            <person name="McCartney M.A."/>
            <person name="Auch B."/>
            <person name="Kono T."/>
            <person name="Mallez S."/>
            <person name="Zhang Y."/>
            <person name="Obille A."/>
            <person name="Becker A."/>
            <person name="Abrahante J.E."/>
            <person name="Garbe J."/>
            <person name="Badalamenti J.P."/>
            <person name="Herman A."/>
            <person name="Mangelson H."/>
            <person name="Liachko I."/>
            <person name="Sullivan S."/>
            <person name="Sone E.D."/>
            <person name="Koren S."/>
            <person name="Silverstein K.A.T."/>
            <person name="Beckman K.B."/>
            <person name="Gohl D.M."/>
        </authorList>
    </citation>
    <scope>NUCLEOTIDE SEQUENCE</scope>
    <source>
        <strain evidence="1">Duluth1</strain>
        <tissue evidence="1">Whole animal</tissue>
    </source>
</reference>
<sequence length="191" mass="21894">MDSAESRIPKGMPIADFDFWVVNRTLGELYYAMSVPPLYIPDINYHQIIKKFNDSYYEEVAIGDTPSSPKQCNSYVFPWIPASSTQASFHRNGKPDNIFVVFSSCPKKYIWVYRCTQFTRSSRCPLSHTFLGLFINEGISDFGSPSYLDDLPLQDMLMDLCPTRVKFGVSEFKWFYSYGANTLCDPGFVQT</sequence>
<name>A0A9D4QKH0_DREPO</name>
<comment type="caution">
    <text evidence="1">The sequence shown here is derived from an EMBL/GenBank/DDBJ whole genome shotgun (WGS) entry which is preliminary data.</text>
</comment>
<dbReference type="Proteomes" id="UP000828390">
    <property type="component" value="Unassembled WGS sequence"/>
</dbReference>
<evidence type="ECO:0000313" key="2">
    <source>
        <dbReference type="Proteomes" id="UP000828390"/>
    </source>
</evidence>
<organism evidence="1 2">
    <name type="scientific">Dreissena polymorpha</name>
    <name type="common">Zebra mussel</name>
    <name type="synonym">Mytilus polymorpha</name>
    <dbReference type="NCBI Taxonomy" id="45954"/>
    <lineage>
        <taxon>Eukaryota</taxon>
        <taxon>Metazoa</taxon>
        <taxon>Spiralia</taxon>
        <taxon>Lophotrochozoa</taxon>
        <taxon>Mollusca</taxon>
        <taxon>Bivalvia</taxon>
        <taxon>Autobranchia</taxon>
        <taxon>Heteroconchia</taxon>
        <taxon>Euheterodonta</taxon>
        <taxon>Imparidentia</taxon>
        <taxon>Neoheterodontei</taxon>
        <taxon>Myida</taxon>
        <taxon>Dreissenoidea</taxon>
        <taxon>Dreissenidae</taxon>
        <taxon>Dreissena</taxon>
    </lineage>
</organism>